<proteinExistence type="inferred from homology"/>
<dbReference type="GO" id="GO:0003824">
    <property type="term" value="F:catalytic activity"/>
    <property type="evidence" value="ECO:0007669"/>
    <property type="project" value="InterPro"/>
</dbReference>
<comment type="caution">
    <text evidence="4">The sequence shown here is derived from an EMBL/GenBank/DDBJ whole genome shotgun (WGS) entry which is preliminary data.</text>
</comment>
<evidence type="ECO:0000313" key="4">
    <source>
        <dbReference type="EMBL" id="GGJ12137.1"/>
    </source>
</evidence>
<protein>
    <recommendedName>
        <fullName evidence="3">Fumarylacetoacetase-like C-terminal domain-containing protein</fullName>
    </recommendedName>
</protein>
<dbReference type="GO" id="GO:0046872">
    <property type="term" value="F:metal ion binding"/>
    <property type="evidence" value="ECO:0007669"/>
    <property type="project" value="UniProtKB-KW"/>
</dbReference>
<name>A0A917KG91_9BACL</name>
<keyword evidence="2" id="KW-0479">Metal-binding</keyword>
<evidence type="ECO:0000256" key="2">
    <source>
        <dbReference type="ARBA" id="ARBA00022723"/>
    </source>
</evidence>
<evidence type="ECO:0000259" key="3">
    <source>
        <dbReference type="Pfam" id="PF01557"/>
    </source>
</evidence>
<dbReference type="EMBL" id="BMOY01000043">
    <property type="protein sequence ID" value="GGJ12137.1"/>
    <property type="molecule type" value="Genomic_DNA"/>
</dbReference>
<dbReference type="AlphaFoldDB" id="A0A917KG91"/>
<organism evidence="4 5">
    <name type="scientific">Alicyclobacillus cellulosilyticus</name>
    <dbReference type="NCBI Taxonomy" id="1003997"/>
    <lineage>
        <taxon>Bacteria</taxon>
        <taxon>Bacillati</taxon>
        <taxon>Bacillota</taxon>
        <taxon>Bacilli</taxon>
        <taxon>Bacillales</taxon>
        <taxon>Alicyclobacillaceae</taxon>
        <taxon>Alicyclobacillus</taxon>
    </lineage>
</organism>
<dbReference type="Pfam" id="PF01557">
    <property type="entry name" value="FAA_hydrolase"/>
    <property type="match status" value="1"/>
</dbReference>
<dbReference type="SUPFAM" id="SSF56529">
    <property type="entry name" value="FAH"/>
    <property type="match status" value="1"/>
</dbReference>
<accession>A0A917KG91</accession>
<keyword evidence="5" id="KW-1185">Reference proteome</keyword>
<dbReference type="GO" id="GO:0044281">
    <property type="term" value="P:small molecule metabolic process"/>
    <property type="evidence" value="ECO:0007669"/>
    <property type="project" value="UniProtKB-ARBA"/>
</dbReference>
<evidence type="ECO:0000313" key="5">
    <source>
        <dbReference type="Proteomes" id="UP000637695"/>
    </source>
</evidence>
<dbReference type="InterPro" id="IPR036663">
    <property type="entry name" value="Fumarylacetoacetase_C_sf"/>
</dbReference>
<dbReference type="Proteomes" id="UP000637695">
    <property type="component" value="Unassembled WGS sequence"/>
</dbReference>
<reference evidence="4" key="1">
    <citation type="journal article" date="2014" name="Int. J. Syst. Evol. Microbiol.">
        <title>Complete genome sequence of Corynebacterium casei LMG S-19264T (=DSM 44701T), isolated from a smear-ripened cheese.</title>
        <authorList>
            <consortium name="US DOE Joint Genome Institute (JGI-PGF)"/>
            <person name="Walter F."/>
            <person name="Albersmeier A."/>
            <person name="Kalinowski J."/>
            <person name="Ruckert C."/>
        </authorList>
    </citation>
    <scope>NUCLEOTIDE SEQUENCE</scope>
    <source>
        <strain evidence="4">JCM 18487</strain>
    </source>
</reference>
<dbReference type="Gene3D" id="3.90.850.10">
    <property type="entry name" value="Fumarylacetoacetase-like, C-terminal domain"/>
    <property type="match status" value="1"/>
</dbReference>
<dbReference type="PANTHER" id="PTHR42796:SF7">
    <property type="entry name" value="2-DEHYDRO-3-DEOXY-D-ARABINONATE DEHYDRATASE"/>
    <property type="match status" value="1"/>
</dbReference>
<evidence type="ECO:0000256" key="1">
    <source>
        <dbReference type="ARBA" id="ARBA00010211"/>
    </source>
</evidence>
<dbReference type="InterPro" id="IPR051121">
    <property type="entry name" value="FAH"/>
</dbReference>
<sequence length="307" mass="34076">MIRTIRFLHPVTRTPHLGWLRGDEVVSLTSAVPEWTDPLAPWRALRALGIAAEAGLAKVAERALRVRWQDLVDGRLLLPPVAAEEVWAAGVTYERSRVARNAETKLQESVYDRVYEAERPELFFKATGRRVVPPLAPLGLRQDSRWMVPEPELAVAITASGEIVGWTLGNDLSSRDIEGENPLYLPQAKVFARSCSYGPALLWNTGAQDPRSWQMEMVIWRQGQAVYRGAVPIRQMRRSAEELIAYLLRDNPILDGTVLFTGTGIVPPDDFTLQPGDVVDITVDEIGTLRNPIVAGGVKNCSLHDGQ</sequence>
<dbReference type="PANTHER" id="PTHR42796">
    <property type="entry name" value="FUMARYLACETOACETATE HYDROLASE DOMAIN-CONTAINING PROTEIN 2A-RELATED"/>
    <property type="match status" value="1"/>
</dbReference>
<gene>
    <name evidence="4" type="ORF">GCM10010885_21910</name>
</gene>
<comment type="similarity">
    <text evidence="1">Belongs to the FAH family.</text>
</comment>
<reference evidence="4" key="2">
    <citation type="submission" date="2020-09" db="EMBL/GenBank/DDBJ databases">
        <authorList>
            <person name="Sun Q."/>
            <person name="Ohkuma M."/>
        </authorList>
    </citation>
    <scope>NUCLEOTIDE SEQUENCE</scope>
    <source>
        <strain evidence="4">JCM 18487</strain>
    </source>
</reference>
<dbReference type="InterPro" id="IPR011234">
    <property type="entry name" value="Fumarylacetoacetase-like_C"/>
</dbReference>
<feature type="domain" description="Fumarylacetoacetase-like C-terminal" evidence="3">
    <location>
        <begin position="100"/>
        <end position="294"/>
    </location>
</feature>